<dbReference type="RefSeq" id="WP_330106864.1">
    <property type="nucleotide sequence ID" value="NZ_JAZDQT010000001.1"/>
</dbReference>
<feature type="transmembrane region" description="Helical" evidence="2">
    <location>
        <begin position="357"/>
        <end position="379"/>
    </location>
</feature>
<keyword evidence="2" id="KW-0472">Membrane</keyword>
<feature type="domain" description="eCIS core" evidence="3">
    <location>
        <begin position="63"/>
        <end position="128"/>
    </location>
</feature>
<feature type="transmembrane region" description="Helical" evidence="2">
    <location>
        <begin position="281"/>
        <end position="303"/>
    </location>
</feature>
<proteinExistence type="predicted"/>
<accession>A0ABU7I4V6</accession>
<evidence type="ECO:0000313" key="4">
    <source>
        <dbReference type="EMBL" id="MEE1944495.1"/>
    </source>
</evidence>
<keyword evidence="5" id="KW-1185">Reference proteome</keyword>
<gene>
    <name evidence="4" type="ORF">VRU48_05205</name>
</gene>
<dbReference type="Proteomes" id="UP001336835">
    <property type="component" value="Unassembled WGS sequence"/>
</dbReference>
<evidence type="ECO:0000256" key="2">
    <source>
        <dbReference type="SAM" id="Phobius"/>
    </source>
</evidence>
<organism evidence="4 5">
    <name type="scientific">Pedobacter albus</name>
    <dbReference type="NCBI Taxonomy" id="3113905"/>
    <lineage>
        <taxon>Bacteria</taxon>
        <taxon>Pseudomonadati</taxon>
        <taxon>Bacteroidota</taxon>
        <taxon>Sphingobacteriia</taxon>
        <taxon>Sphingobacteriales</taxon>
        <taxon>Sphingobacteriaceae</taxon>
        <taxon>Pedobacter</taxon>
    </lineage>
</organism>
<feature type="transmembrane region" description="Helical" evidence="2">
    <location>
        <begin position="323"/>
        <end position="345"/>
    </location>
</feature>
<name>A0ABU7I4V6_9SPHI</name>
<evidence type="ECO:0000256" key="1">
    <source>
        <dbReference type="SAM" id="MobiDB-lite"/>
    </source>
</evidence>
<evidence type="ECO:0000313" key="5">
    <source>
        <dbReference type="Proteomes" id="UP001336835"/>
    </source>
</evidence>
<dbReference type="Pfam" id="PF13699">
    <property type="entry name" value="eCIS_core"/>
    <property type="match status" value="1"/>
</dbReference>
<evidence type="ECO:0000259" key="3">
    <source>
        <dbReference type="Pfam" id="PF13699"/>
    </source>
</evidence>
<keyword evidence="2" id="KW-1133">Transmembrane helix</keyword>
<sequence>MPAANQTFTKKPETATRAVAGLTSQGESTFELKSNKAEGNIESRQGYLADYRPVQRKPNKSGLPDQLKTGIENLSGHSMDDVKVHYNSSKPAQLNAHAYAQGSNIHLAPGQEKHLPHEAWHVVQQKQGRVQPTMQLHSGVNINDSQALESEADTMGYKASFSKSSILSSLGITQLKTAMPRPSGLILPFERNGLYSTGAMLGTDSSLTVQLHYNRLVTDPFFTDARRTSQYFAGWLLEVVDLFSKGLLYDGFSLLLSMTGNSGMLSKIEEIVRFMQHHPEVLNLLGASLSSFIVSTFGVPVWVANIFLTVLSRGSLADAIGDLAFSMLMSGPFSNLLVAGVVEGMKRRLGRSLINRGLVFAYNIGGAIGSVVSGISRLFHGYSLNPGTMLAPGTKMETPGSAFGSVYNLISHWMPLERLHIIPNLRGGVINTENAAYGAAATNSLMIPHEARGYEATAVQSPSGMLESMGMKMGLFLGRGMRPREGYFEHQVNTKIGVA</sequence>
<comment type="caution">
    <text evidence="4">The sequence shown here is derived from an EMBL/GenBank/DDBJ whole genome shotgun (WGS) entry which is preliminary data.</text>
</comment>
<keyword evidence="2" id="KW-0812">Transmembrane</keyword>
<feature type="region of interest" description="Disordered" evidence="1">
    <location>
        <begin position="1"/>
        <end position="22"/>
    </location>
</feature>
<protein>
    <submittedName>
        <fullName evidence="4">DUF4157 domain-containing protein</fullName>
    </submittedName>
</protein>
<dbReference type="EMBL" id="JAZDQT010000001">
    <property type="protein sequence ID" value="MEE1944495.1"/>
    <property type="molecule type" value="Genomic_DNA"/>
</dbReference>
<dbReference type="InterPro" id="IPR025295">
    <property type="entry name" value="eCIS_core_dom"/>
</dbReference>
<reference evidence="4 5" key="1">
    <citation type="submission" date="2024-01" db="EMBL/GenBank/DDBJ databases">
        <title>Pedobacter sp. nov., isolated from fresh soil.</title>
        <authorList>
            <person name="Le N.T.T."/>
        </authorList>
    </citation>
    <scope>NUCLEOTIDE SEQUENCE [LARGE SCALE GENOMIC DNA]</scope>
    <source>
        <strain evidence="4 5">KR3-3</strain>
    </source>
</reference>